<proteinExistence type="predicted"/>
<gene>
    <name evidence="3" type="ORF">CPB84DRAFT_1021341</name>
</gene>
<organism evidence="3 4">
    <name type="scientific">Gymnopilus junonius</name>
    <name type="common">Spectacular rustgill mushroom</name>
    <name type="synonym">Gymnopilus spectabilis subsp. junonius</name>
    <dbReference type="NCBI Taxonomy" id="109634"/>
    <lineage>
        <taxon>Eukaryota</taxon>
        <taxon>Fungi</taxon>
        <taxon>Dikarya</taxon>
        <taxon>Basidiomycota</taxon>
        <taxon>Agaricomycotina</taxon>
        <taxon>Agaricomycetes</taxon>
        <taxon>Agaricomycetidae</taxon>
        <taxon>Agaricales</taxon>
        <taxon>Agaricineae</taxon>
        <taxon>Hymenogastraceae</taxon>
        <taxon>Gymnopilus</taxon>
    </lineage>
</organism>
<dbReference type="Proteomes" id="UP000724874">
    <property type="component" value="Unassembled WGS sequence"/>
</dbReference>
<evidence type="ECO:0000256" key="1">
    <source>
        <dbReference type="PROSITE-ProRule" id="PRU10141"/>
    </source>
</evidence>
<sequence>MLKSAWKKVRTAVPKFNFLIRRRKKPKAREELCTDCGEWNHTQLIPQVIHDEYSLNSPSYLIEETTENSSASSETRPSAISFASRTFSSVPPRSHRNIRIVSLYGPQDSEQRFAATGINARPSANVTPSLLRANSGHSVTCSSNTSSIPSEDISALHLPSIQTSQSIKKSSRNQREHLGITFFPGDVANGFSSSTDALRSSAPTDSETSLDYQTPPGLDTGQPSANQYVSNTDTIQGHTGNSPSPGSTGIRVPAEVKSSSTFIQNDLFSSDLKVETIGSGVSGKVYKVTREAPHGQVVRAVKLIDLREKDDAGLRVYAQEVRTLKLLWKEQMYFGRDEDDQSDDESHRGMRYIMKLLPQEDFVGICAKSHLYIVMASFFRI</sequence>
<dbReference type="PROSITE" id="PS00107">
    <property type="entry name" value="PROTEIN_KINASE_ATP"/>
    <property type="match status" value="1"/>
</dbReference>
<feature type="region of interest" description="Disordered" evidence="2">
    <location>
        <begin position="194"/>
        <end position="251"/>
    </location>
</feature>
<dbReference type="Gene3D" id="3.30.200.20">
    <property type="entry name" value="Phosphorylase Kinase, domain 1"/>
    <property type="match status" value="1"/>
</dbReference>
<feature type="binding site" evidence="1">
    <location>
        <position position="302"/>
    </location>
    <ligand>
        <name>ATP</name>
        <dbReference type="ChEBI" id="CHEBI:30616"/>
    </ligand>
</feature>
<dbReference type="OrthoDB" id="10252171at2759"/>
<reference evidence="3" key="1">
    <citation type="submission" date="2020-11" db="EMBL/GenBank/DDBJ databases">
        <authorList>
            <consortium name="DOE Joint Genome Institute"/>
            <person name="Ahrendt S."/>
            <person name="Riley R."/>
            <person name="Andreopoulos W."/>
            <person name="LaButti K."/>
            <person name="Pangilinan J."/>
            <person name="Ruiz-duenas F.J."/>
            <person name="Barrasa J.M."/>
            <person name="Sanchez-Garcia M."/>
            <person name="Camarero S."/>
            <person name="Miyauchi S."/>
            <person name="Serrano A."/>
            <person name="Linde D."/>
            <person name="Babiker R."/>
            <person name="Drula E."/>
            <person name="Ayuso-Fernandez I."/>
            <person name="Pacheco R."/>
            <person name="Padilla G."/>
            <person name="Ferreira P."/>
            <person name="Barriuso J."/>
            <person name="Kellner H."/>
            <person name="Castanera R."/>
            <person name="Alfaro M."/>
            <person name="Ramirez L."/>
            <person name="Pisabarro A.G."/>
            <person name="Kuo A."/>
            <person name="Tritt A."/>
            <person name="Lipzen A."/>
            <person name="He G."/>
            <person name="Yan M."/>
            <person name="Ng V."/>
            <person name="Cullen D."/>
            <person name="Martin F."/>
            <person name="Rosso M.-N."/>
            <person name="Henrissat B."/>
            <person name="Hibbett D."/>
            <person name="Martinez A.T."/>
            <person name="Grigoriev I.V."/>
        </authorList>
    </citation>
    <scope>NUCLEOTIDE SEQUENCE</scope>
    <source>
        <strain evidence="3">AH 44721</strain>
    </source>
</reference>
<evidence type="ECO:0000313" key="3">
    <source>
        <dbReference type="EMBL" id="KAF8900755.1"/>
    </source>
</evidence>
<dbReference type="AlphaFoldDB" id="A0A9P5TM54"/>
<keyword evidence="1" id="KW-0067">ATP-binding</keyword>
<keyword evidence="1" id="KW-0547">Nucleotide-binding</keyword>
<evidence type="ECO:0000256" key="2">
    <source>
        <dbReference type="SAM" id="MobiDB-lite"/>
    </source>
</evidence>
<accession>A0A9P5TM54</accession>
<evidence type="ECO:0000313" key="4">
    <source>
        <dbReference type="Proteomes" id="UP000724874"/>
    </source>
</evidence>
<protein>
    <recommendedName>
        <fullName evidence="5">Protein kinase domain-containing protein</fullName>
    </recommendedName>
</protein>
<feature type="compositionally biased region" description="Polar residues" evidence="2">
    <location>
        <begin position="221"/>
        <end position="247"/>
    </location>
</feature>
<comment type="caution">
    <text evidence="3">The sequence shown here is derived from an EMBL/GenBank/DDBJ whole genome shotgun (WGS) entry which is preliminary data.</text>
</comment>
<dbReference type="EMBL" id="JADNYJ010000046">
    <property type="protein sequence ID" value="KAF8900755.1"/>
    <property type="molecule type" value="Genomic_DNA"/>
</dbReference>
<dbReference type="GO" id="GO:0005524">
    <property type="term" value="F:ATP binding"/>
    <property type="evidence" value="ECO:0007669"/>
    <property type="project" value="UniProtKB-UniRule"/>
</dbReference>
<evidence type="ECO:0008006" key="5">
    <source>
        <dbReference type="Google" id="ProtNLM"/>
    </source>
</evidence>
<name>A0A9P5TM54_GYMJU</name>
<keyword evidence="4" id="KW-1185">Reference proteome</keyword>
<dbReference type="InterPro" id="IPR017441">
    <property type="entry name" value="Protein_kinase_ATP_BS"/>
</dbReference>
<feature type="compositionally biased region" description="Polar residues" evidence="2">
    <location>
        <begin position="194"/>
        <end position="212"/>
    </location>
</feature>